<keyword evidence="1" id="KW-0812">Transmembrane</keyword>
<dbReference type="Pfam" id="PF13301">
    <property type="entry name" value="DUF4079"/>
    <property type="match status" value="1"/>
</dbReference>
<evidence type="ECO:0000313" key="2">
    <source>
        <dbReference type="EMBL" id="CAI0471359.1"/>
    </source>
</evidence>
<accession>A0AAV0PJV9</accession>
<keyword evidence="3" id="KW-1185">Reference proteome</keyword>
<name>A0AAV0PJV9_9ROSI</name>
<dbReference type="InterPro" id="IPR025067">
    <property type="entry name" value="DUF4079"/>
</dbReference>
<comment type="caution">
    <text evidence="2">The sequence shown here is derived from an EMBL/GenBank/DDBJ whole genome shotgun (WGS) entry which is preliminary data.</text>
</comment>
<feature type="transmembrane region" description="Helical" evidence="1">
    <location>
        <begin position="351"/>
        <end position="371"/>
    </location>
</feature>
<organism evidence="2 3">
    <name type="scientific">Linum tenue</name>
    <dbReference type="NCBI Taxonomy" id="586396"/>
    <lineage>
        <taxon>Eukaryota</taxon>
        <taxon>Viridiplantae</taxon>
        <taxon>Streptophyta</taxon>
        <taxon>Embryophyta</taxon>
        <taxon>Tracheophyta</taxon>
        <taxon>Spermatophyta</taxon>
        <taxon>Magnoliopsida</taxon>
        <taxon>eudicotyledons</taxon>
        <taxon>Gunneridae</taxon>
        <taxon>Pentapetalae</taxon>
        <taxon>rosids</taxon>
        <taxon>fabids</taxon>
        <taxon>Malpighiales</taxon>
        <taxon>Linaceae</taxon>
        <taxon>Linum</taxon>
    </lineage>
</organism>
<keyword evidence="1" id="KW-0472">Membrane</keyword>
<feature type="transmembrane region" description="Helical" evidence="1">
    <location>
        <begin position="543"/>
        <end position="563"/>
    </location>
</feature>
<proteinExistence type="predicted"/>
<feature type="transmembrane region" description="Helical" evidence="1">
    <location>
        <begin position="465"/>
        <end position="485"/>
    </location>
</feature>
<dbReference type="PANTHER" id="PTHR36738">
    <property type="entry name" value="EXPRESSED PROTEIN"/>
    <property type="match status" value="1"/>
</dbReference>
<gene>
    <name evidence="2" type="ORF">LITE_LOCUS38880</name>
</gene>
<dbReference type="InterPro" id="IPR013783">
    <property type="entry name" value="Ig-like_fold"/>
</dbReference>
<dbReference type="Proteomes" id="UP001154282">
    <property type="component" value="Unassembled WGS sequence"/>
</dbReference>
<protein>
    <submittedName>
        <fullName evidence="2">Uncharacterized protein</fullName>
    </submittedName>
</protein>
<keyword evidence="1" id="KW-1133">Transmembrane helix</keyword>
<sequence length="630" mass="68868">MATLCQFQCFLPSLLPRNLFFFTKQQQSLLHCDGLTWSIHDHRHNLHHLSSRERSLVCACSVRTPRKKAKSNDELRNEIREFLCAFGLPEGHVPSTKELTENGRSDLANVVRRRGYKRIRELLVNSPSLEVEESSEDLDVDNPSSTLMDLMANESFEEKVAKFIHTGDLGAIEDAVSSPSNAFSENVPTTVTPQLAVKQAFRSDDPSAKSQTLSDLEKDFVVETDRREQQIEIKDIELMMFTLFDLKRKAEAEITKARNLPAEKDAELSAAEESLKGLVQVTIQYHGDGQSVEVLGSFNGWHHKIVMDPKPSSDEDIMESSNIMTDAEQSSDENIAESSYSSPIVQQSLEFGVSFFSVFFLFPLVSSYLSVSMASVSAALAHSSALSLNRPSSSFLNSSTSTTLFVIPSLSFHSALSSSVNGSRPISCLATKKGCSVEQKVVVEEEEEEEGGGETLLYSVSPLPLLFLAALPGAGAVRSVFGPFVEIVQSLNLPGWLVHWGHPGNMAVVLFAMGGYGTYLGFRIRYSDDVEEKAKAKDLHPKLLAGMFFFFALGATGGVTSLLTSDRPILESPHAVTGIIGLALLTLQTVLPSLFEGNPGLRNVHGILGSGIMTLFLIHGALGLQLGLSY</sequence>
<feature type="transmembrane region" description="Helical" evidence="1">
    <location>
        <begin position="607"/>
        <end position="628"/>
    </location>
</feature>
<feature type="transmembrane region" description="Helical" evidence="1">
    <location>
        <begin position="505"/>
        <end position="522"/>
    </location>
</feature>
<evidence type="ECO:0000313" key="3">
    <source>
        <dbReference type="Proteomes" id="UP001154282"/>
    </source>
</evidence>
<dbReference type="GO" id="GO:0016020">
    <property type="term" value="C:membrane"/>
    <property type="evidence" value="ECO:0007669"/>
    <property type="project" value="TreeGrafter"/>
</dbReference>
<dbReference type="EMBL" id="CAMGYJ010000009">
    <property type="protein sequence ID" value="CAI0471359.1"/>
    <property type="molecule type" value="Genomic_DNA"/>
</dbReference>
<dbReference type="PANTHER" id="PTHR36738:SF1">
    <property type="entry name" value="EXPRESSED PROTEIN"/>
    <property type="match status" value="1"/>
</dbReference>
<reference evidence="2" key="1">
    <citation type="submission" date="2022-08" db="EMBL/GenBank/DDBJ databases">
        <authorList>
            <person name="Gutierrez-Valencia J."/>
        </authorList>
    </citation>
    <scope>NUCLEOTIDE SEQUENCE</scope>
</reference>
<dbReference type="AlphaFoldDB" id="A0AAV0PJV9"/>
<feature type="transmembrane region" description="Helical" evidence="1">
    <location>
        <begin position="575"/>
        <end position="595"/>
    </location>
</feature>
<dbReference type="Gene3D" id="2.60.40.10">
    <property type="entry name" value="Immunoglobulins"/>
    <property type="match status" value="1"/>
</dbReference>
<evidence type="ECO:0000256" key="1">
    <source>
        <dbReference type="SAM" id="Phobius"/>
    </source>
</evidence>